<organism evidence="1 2">
    <name type="scientific">Nephila pilipes</name>
    <name type="common">Giant wood spider</name>
    <name type="synonym">Nephila maculata</name>
    <dbReference type="NCBI Taxonomy" id="299642"/>
    <lineage>
        <taxon>Eukaryota</taxon>
        <taxon>Metazoa</taxon>
        <taxon>Ecdysozoa</taxon>
        <taxon>Arthropoda</taxon>
        <taxon>Chelicerata</taxon>
        <taxon>Arachnida</taxon>
        <taxon>Araneae</taxon>
        <taxon>Araneomorphae</taxon>
        <taxon>Entelegynae</taxon>
        <taxon>Araneoidea</taxon>
        <taxon>Nephilidae</taxon>
        <taxon>Nephila</taxon>
    </lineage>
</organism>
<keyword evidence="2" id="KW-1185">Reference proteome</keyword>
<dbReference type="AlphaFoldDB" id="A0A8X6P3Q6"/>
<proteinExistence type="predicted"/>
<gene>
    <name evidence="1" type="ORF">NPIL_344271</name>
</gene>
<evidence type="ECO:0000313" key="1">
    <source>
        <dbReference type="EMBL" id="GFT48659.1"/>
    </source>
</evidence>
<evidence type="ECO:0000313" key="2">
    <source>
        <dbReference type="Proteomes" id="UP000887013"/>
    </source>
</evidence>
<dbReference type="Proteomes" id="UP000887013">
    <property type="component" value="Unassembled WGS sequence"/>
</dbReference>
<comment type="caution">
    <text evidence="1">The sequence shown here is derived from an EMBL/GenBank/DDBJ whole genome shotgun (WGS) entry which is preliminary data.</text>
</comment>
<sequence length="95" mass="10579">MLQTDVHSLCLVNGGKVLWYPLRTNFTLLLMSVNCIVPLLRARAVQISRVVCIRLSAKIPSMTTMDSLPITVFAYRGRSDIDVCPSRKLDNGCPN</sequence>
<dbReference type="EMBL" id="BMAW01111578">
    <property type="protein sequence ID" value="GFT48659.1"/>
    <property type="molecule type" value="Genomic_DNA"/>
</dbReference>
<name>A0A8X6P3Q6_NEPPI</name>
<reference evidence="1" key="1">
    <citation type="submission" date="2020-08" db="EMBL/GenBank/DDBJ databases">
        <title>Multicomponent nature underlies the extraordinary mechanical properties of spider dragline silk.</title>
        <authorList>
            <person name="Kono N."/>
            <person name="Nakamura H."/>
            <person name="Mori M."/>
            <person name="Yoshida Y."/>
            <person name="Ohtoshi R."/>
            <person name="Malay A.D."/>
            <person name="Moran D.A.P."/>
            <person name="Tomita M."/>
            <person name="Numata K."/>
            <person name="Arakawa K."/>
        </authorList>
    </citation>
    <scope>NUCLEOTIDE SEQUENCE</scope>
</reference>
<accession>A0A8X6P3Q6</accession>
<protein>
    <submittedName>
        <fullName evidence="1">Uncharacterized protein</fullName>
    </submittedName>
</protein>